<sequence length="83" mass="9297">MALKRLRARVLTDSVLSCCCTASISLSATTVCGGLEEKEDGNTIHLWGLSDRAELDGLGSHWRRIWRFRFWWGEKESLALGDG</sequence>
<reference evidence="2" key="1">
    <citation type="submission" date="2016-06" db="EMBL/GenBank/DDBJ databases">
        <title>Parallel loss of symbiosis genes in relatives of nitrogen-fixing non-legume Parasponia.</title>
        <authorList>
            <person name="Van Velzen R."/>
            <person name="Holmer R."/>
            <person name="Bu F."/>
            <person name="Rutten L."/>
            <person name="Van Zeijl A."/>
            <person name="Liu W."/>
            <person name="Santuari L."/>
            <person name="Cao Q."/>
            <person name="Sharma T."/>
            <person name="Shen D."/>
            <person name="Roswanjaya Y."/>
            <person name="Wardhani T."/>
            <person name="Kalhor M.S."/>
            <person name="Jansen J."/>
            <person name="Van den Hoogen J."/>
            <person name="Gungor B."/>
            <person name="Hartog M."/>
            <person name="Hontelez J."/>
            <person name="Verver J."/>
            <person name="Yang W.-C."/>
            <person name="Schijlen E."/>
            <person name="Repin R."/>
            <person name="Schilthuizen M."/>
            <person name="Schranz E."/>
            <person name="Heidstra R."/>
            <person name="Miyata K."/>
            <person name="Fedorova E."/>
            <person name="Kohlen W."/>
            <person name="Bisseling T."/>
            <person name="Smit S."/>
            <person name="Geurts R."/>
        </authorList>
    </citation>
    <scope>NUCLEOTIDE SEQUENCE [LARGE SCALE GENOMIC DNA]</scope>
    <source>
        <strain evidence="2">cv. WU1-14</strain>
    </source>
</reference>
<dbReference type="EMBL" id="JXTB01000682">
    <property type="protein sequence ID" value="PON34068.1"/>
    <property type="molecule type" value="Genomic_DNA"/>
</dbReference>
<name>A0A2P5AC02_PARAD</name>
<keyword evidence="2" id="KW-1185">Reference proteome</keyword>
<accession>A0A2P5AC02</accession>
<evidence type="ECO:0000313" key="1">
    <source>
        <dbReference type="EMBL" id="PON34068.1"/>
    </source>
</evidence>
<comment type="caution">
    <text evidence="1">The sequence shown here is derived from an EMBL/GenBank/DDBJ whole genome shotgun (WGS) entry which is preliminary data.</text>
</comment>
<dbReference type="OrthoDB" id="10382176at2759"/>
<organism evidence="1 2">
    <name type="scientific">Parasponia andersonii</name>
    <name type="common">Sponia andersonii</name>
    <dbReference type="NCBI Taxonomy" id="3476"/>
    <lineage>
        <taxon>Eukaryota</taxon>
        <taxon>Viridiplantae</taxon>
        <taxon>Streptophyta</taxon>
        <taxon>Embryophyta</taxon>
        <taxon>Tracheophyta</taxon>
        <taxon>Spermatophyta</taxon>
        <taxon>Magnoliopsida</taxon>
        <taxon>eudicotyledons</taxon>
        <taxon>Gunneridae</taxon>
        <taxon>Pentapetalae</taxon>
        <taxon>rosids</taxon>
        <taxon>fabids</taxon>
        <taxon>Rosales</taxon>
        <taxon>Cannabaceae</taxon>
        <taxon>Parasponia</taxon>
    </lineage>
</organism>
<dbReference type="Proteomes" id="UP000237105">
    <property type="component" value="Unassembled WGS sequence"/>
</dbReference>
<gene>
    <name evidence="1" type="ORF">PanWU01x14_347300</name>
</gene>
<dbReference type="AlphaFoldDB" id="A0A2P5AC02"/>
<protein>
    <submittedName>
        <fullName evidence="1">Uncharacterized protein</fullName>
    </submittedName>
</protein>
<evidence type="ECO:0000313" key="2">
    <source>
        <dbReference type="Proteomes" id="UP000237105"/>
    </source>
</evidence>
<proteinExistence type="predicted"/>